<dbReference type="Proteomes" id="UP001279553">
    <property type="component" value="Unassembled WGS sequence"/>
</dbReference>
<keyword evidence="3" id="KW-1185">Reference proteome</keyword>
<protein>
    <submittedName>
        <fullName evidence="2">Uncharacterized protein</fullName>
    </submittedName>
</protein>
<organism evidence="2 3">
    <name type="scientific">Acidiphilium acidophilum</name>
    <name type="common">Thiobacillus acidophilus</name>
    <dbReference type="NCBI Taxonomy" id="76588"/>
    <lineage>
        <taxon>Bacteria</taxon>
        <taxon>Pseudomonadati</taxon>
        <taxon>Pseudomonadota</taxon>
        <taxon>Alphaproteobacteria</taxon>
        <taxon>Acetobacterales</taxon>
        <taxon>Acidocellaceae</taxon>
        <taxon>Acidiphilium</taxon>
    </lineage>
</organism>
<evidence type="ECO:0000313" key="3">
    <source>
        <dbReference type="Proteomes" id="UP001279553"/>
    </source>
</evidence>
<dbReference type="RefSeq" id="WP_319615433.1">
    <property type="nucleotide sequence ID" value="NZ_JAWXYB010000018.1"/>
</dbReference>
<accession>A0AAW9DU57</accession>
<dbReference type="EMBL" id="JAWXYB010000018">
    <property type="protein sequence ID" value="MDX5932578.1"/>
    <property type="molecule type" value="Genomic_DNA"/>
</dbReference>
<evidence type="ECO:0000256" key="1">
    <source>
        <dbReference type="SAM" id="MobiDB-lite"/>
    </source>
</evidence>
<name>A0AAW9DU57_ACIAO</name>
<evidence type="ECO:0000313" key="2">
    <source>
        <dbReference type="EMBL" id="MDX5932578.1"/>
    </source>
</evidence>
<gene>
    <name evidence="2" type="ORF">SIL87_17620</name>
</gene>
<reference evidence="2 3" key="1">
    <citation type="submission" date="2023-11" db="EMBL/GenBank/DDBJ databases">
        <title>MicrobeMod: A computational toolkit for identifying prokaryotic methylation and restriction-modification with nanopore sequencing.</title>
        <authorList>
            <person name="Crits-Christoph A."/>
            <person name="Kang S.C."/>
            <person name="Lee H."/>
            <person name="Ostrov N."/>
        </authorList>
    </citation>
    <scope>NUCLEOTIDE SEQUENCE [LARGE SCALE GENOMIC DNA]</scope>
    <source>
        <strain evidence="2 3">DSMZ 700</strain>
    </source>
</reference>
<feature type="region of interest" description="Disordered" evidence="1">
    <location>
        <begin position="24"/>
        <end position="43"/>
    </location>
</feature>
<sequence length="73" mass="7119">MRAGRGNAAGLGALGLDAGEQVAQAGGEAGKATVEQQAERGGQTCGTALHLHAGGGDGLLQAIYEARETGEEG</sequence>
<comment type="caution">
    <text evidence="2">The sequence shown here is derived from an EMBL/GenBank/DDBJ whole genome shotgun (WGS) entry which is preliminary data.</text>
</comment>
<dbReference type="AlphaFoldDB" id="A0AAW9DU57"/>
<proteinExistence type="predicted"/>